<sequence length="285" mass="29955">MTETTPNTAQQSFWSTGPGRHWVRLHRELDILHDRLTGLILDAADPQPGERVVDIGCGAGAVAIAAAQRVGPEGHVLGLDISAPLVDVGRERAAELTICAPDFVVADAQVWAHEGAPFDLCVSRMGLMFFADPVAGFANLLAHLRPGGRLVFAAWAAAEHNGWFRIAAEEAAARLGPSAPGDPHAPGPTAFAERARVEALLAHAGAARIRSEEVATTLSMPGGSAEAAALARHIGPVAAQLRSKEGSEADAQAILAAVERRFAEYDTPEGCEIPARINLFSAIRP</sequence>
<evidence type="ECO:0000256" key="1">
    <source>
        <dbReference type="ARBA" id="ARBA00022603"/>
    </source>
</evidence>
<dbReference type="Pfam" id="PF13649">
    <property type="entry name" value="Methyltransf_25"/>
    <property type="match status" value="1"/>
</dbReference>
<evidence type="ECO:0000256" key="2">
    <source>
        <dbReference type="ARBA" id="ARBA00022679"/>
    </source>
</evidence>
<keyword evidence="5" id="KW-1185">Reference proteome</keyword>
<dbReference type="GO" id="GO:0008168">
    <property type="term" value="F:methyltransferase activity"/>
    <property type="evidence" value="ECO:0007669"/>
    <property type="project" value="UniProtKB-KW"/>
</dbReference>
<organism evidence="4 5">
    <name type="scientific">Salipiger abyssi</name>
    <dbReference type="NCBI Taxonomy" id="1250539"/>
    <lineage>
        <taxon>Bacteria</taxon>
        <taxon>Pseudomonadati</taxon>
        <taxon>Pseudomonadota</taxon>
        <taxon>Alphaproteobacteria</taxon>
        <taxon>Rhodobacterales</taxon>
        <taxon>Roseobacteraceae</taxon>
        <taxon>Salipiger</taxon>
    </lineage>
</organism>
<dbReference type="InterPro" id="IPR041698">
    <property type="entry name" value="Methyltransf_25"/>
</dbReference>
<evidence type="ECO:0000313" key="5">
    <source>
        <dbReference type="Proteomes" id="UP000187059"/>
    </source>
</evidence>
<dbReference type="PANTHER" id="PTHR43861">
    <property type="entry name" value="TRANS-ACONITATE 2-METHYLTRANSFERASE-RELATED"/>
    <property type="match status" value="1"/>
</dbReference>
<dbReference type="Proteomes" id="UP000187059">
    <property type="component" value="Chromosome"/>
</dbReference>
<keyword evidence="2 4" id="KW-0808">Transferase</keyword>
<dbReference type="SUPFAM" id="SSF53335">
    <property type="entry name" value="S-adenosyl-L-methionine-dependent methyltransferases"/>
    <property type="match status" value="1"/>
</dbReference>
<gene>
    <name evidence="4" type="ORF">Ga0080574_TMP3972</name>
</gene>
<dbReference type="InterPro" id="IPR029063">
    <property type="entry name" value="SAM-dependent_MTases_sf"/>
</dbReference>
<dbReference type="CDD" id="cd02440">
    <property type="entry name" value="AdoMet_MTases"/>
    <property type="match status" value="1"/>
</dbReference>
<dbReference type="EMBL" id="CP015093">
    <property type="protein sequence ID" value="APZ54306.1"/>
    <property type="molecule type" value="Genomic_DNA"/>
</dbReference>
<name>A0A1P8UY69_9RHOB</name>
<dbReference type="OrthoDB" id="9777638at2"/>
<dbReference type="GO" id="GO:0032259">
    <property type="term" value="P:methylation"/>
    <property type="evidence" value="ECO:0007669"/>
    <property type="project" value="UniProtKB-KW"/>
</dbReference>
<evidence type="ECO:0000313" key="4">
    <source>
        <dbReference type="EMBL" id="APZ54306.1"/>
    </source>
</evidence>
<reference evidence="4 5" key="1">
    <citation type="submission" date="2016-04" db="EMBL/GenBank/DDBJ databases">
        <title>Deep-sea bacteria in the southern Pacific.</title>
        <authorList>
            <person name="Tang K."/>
        </authorList>
    </citation>
    <scope>NUCLEOTIDE SEQUENCE [LARGE SCALE GENOMIC DNA]</scope>
    <source>
        <strain evidence="4 5">JLT2014</strain>
    </source>
</reference>
<dbReference type="STRING" id="1250539.Ga0080574_TMP3972"/>
<dbReference type="AlphaFoldDB" id="A0A1P8UY69"/>
<feature type="domain" description="Methyltransferase" evidence="3">
    <location>
        <begin position="52"/>
        <end position="148"/>
    </location>
</feature>
<dbReference type="Gene3D" id="3.40.50.150">
    <property type="entry name" value="Vaccinia Virus protein VP39"/>
    <property type="match status" value="1"/>
</dbReference>
<dbReference type="RefSeq" id="WP_076703654.1">
    <property type="nucleotide sequence ID" value="NZ_CP015093.1"/>
</dbReference>
<dbReference type="KEGG" id="paby:Ga0080574_TMP3972"/>
<protein>
    <submittedName>
        <fullName evidence="4">Methyltransferase domain-containing protein</fullName>
    </submittedName>
</protein>
<accession>A0A1P8UY69</accession>
<dbReference type="PANTHER" id="PTHR43861:SF1">
    <property type="entry name" value="TRANS-ACONITATE 2-METHYLTRANSFERASE"/>
    <property type="match status" value="1"/>
</dbReference>
<proteinExistence type="predicted"/>
<evidence type="ECO:0000259" key="3">
    <source>
        <dbReference type="Pfam" id="PF13649"/>
    </source>
</evidence>
<keyword evidence="1 4" id="KW-0489">Methyltransferase</keyword>